<protein>
    <submittedName>
        <fullName evidence="1">Uncharacterized protein</fullName>
    </submittedName>
</protein>
<dbReference type="AlphaFoldDB" id="A0A839FLW5"/>
<organism evidence="1 2">
    <name type="scientific">Nesterenkonia jeotgali</name>
    <dbReference type="NCBI Taxonomy" id="317018"/>
    <lineage>
        <taxon>Bacteria</taxon>
        <taxon>Bacillati</taxon>
        <taxon>Actinomycetota</taxon>
        <taxon>Actinomycetes</taxon>
        <taxon>Micrococcales</taxon>
        <taxon>Micrococcaceae</taxon>
        <taxon>Nesterenkonia</taxon>
    </lineage>
</organism>
<reference evidence="1 2" key="1">
    <citation type="submission" date="2020-08" db="EMBL/GenBank/DDBJ databases">
        <title>Sequencing the genomes of 1000 actinobacteria strains.</title>
        <authorList>
            <person name="Klenk H.-P."/>
        </authorList>
    </citation>
    <scope>NUCLEOTIDE SEQUENCE [LARGE SCALE GENOMIC DNA]</scope>
    <source>
        <strain evidence="1 2">DSM 19081</strain>
    </source>
</reference>
<gene>
    <name evidence="1" type="ORF">HNR24_000358</name>
</gene>
<dbReference type="EMBL" id="JACJIH010000001">
    <property type="protein sequence ID" value="MBA8920425.1"/>
    <property type="molecule type" value="Genomic_DNA"/>
</dbReference>
<dbReference type="Proteomes" id="UP000546252">
    <property type="component" value="Unassembled WGS sequence"/>
</dbReference>
<comment type="caution">
    <text evidence="1">The sequence shown here is derived from an EMBL/GenBank/DDBJ whole genome shotgun (WGS) entry which is preliminary data.</text>
</comment>
<name>A0A839FLW5_9MICC</name>
<sequence>MSAKVLRGSRNPVPFQDECLKPRCEKRVPEGYGFQLCERHLAKAWAAFQILLNEKQVTL</sequence>
<proteinExistence type="predicted"/>
<evidence type="ECO:0000313" key="2">
    <source>
        <dbReference type="Proteomes" id="UP000546252"/>
    </source>
</evidence>
<accession>A0A839FLW5</accession>
<evidence type="ECO:0000313" key="1">
    <source>
        <dbReference type="EMBL" id="MBA8920425.1"/>
    </source>
</evidence>